<dbReference type="Pfam" id="PF13460">
    <property type="entry name" value="NAD_binding_10"/>
    <property type="match status" value="1"/>
</dbReference>
<dbReference type="GO" id="GO:0004497">
    <property type="term" value="F:monooxygenase activity"/>
    <property type="evidence" value="ECO:0007669"/>
    <property type="project" value="UniProtKB-KW"/>
</dbReference>
<dbReference type="InterPro" id="IPR016040">
    <property type="entry name" value="NAD(P)-bd_dom"/>
</dbReference>
<evidence type="ECO:0000256" key="1">
    <source>
        <dbReference type="ARBA" id="ARBA00023002"/>
    </source>
</evidence>
<comment type="similarity">
    <text evidence="3">Belongs to the avfA family.</text>
</comment>
<dbReference type="PANTHER" id="PTHR15020">
    <property type="entry name" value="FLAVIN REDUCTASE-RELATED"/>
    <property type="match status" value="1"/>
</dbReference>
<protein>
    <recommendedName>
        <fullName evidence="4">NAD(P)-binding domain-containing protein</fullName>
    </recommendedName>
</protein>
<gene>
    <name evidence="5" type="ORF">LTR97_001860</name>
</gene>
<keyword evidence="1" id="KW-0560">Oxidoreductase</keyword>
<organism evidence="5 6">
    <name type="scientific">Elasticomyces elasticus</name>
    <dbReference type="NCBI Taxonomy" id="574655"/>
    <lineage>
        <taxon>Eukaryota</taxon>
        <taxon>Fungi</taxon>
        <taxon>Dikarya</taxon>
        <taxon>Ascomycota</taxon>
        <taxon>Pezizomycotina</taxon>
        <taxon>Dothideomycetes</taxon>
        <taxon>Dothideomycetidae</taxon>
        <taxon>Mycosphaerellales</taxon>
        <taxon>Teratosphaeriaceae</taxon>
        <taxon>Elasticomyces</taxon>
    </lineage>
</organism>
<evidence type="ECO:0000256" key="3">
    <source>
        <dbReference type="ARBA" id="ARBA00038376"/>
    </source>
</evidence>
<dbReference type="AlphaFoldDB" id="A0AAN7ZQP5"/>
<dbReference type="Gene3D" id="3.40.50.720">
    <property type="entry name" value="NAD(P)-binding Rossmann-like Domain"/>
    <property type="match status" value="1"/>
</dbReference>
<evidence type="ECO:0000313" key="5">
    <source>
        <dbReference type="EMBL" id="KAK5706868.1"/>
    </source>
</evidence>
<keyword evidence="2" id="KW-0503">Monooxygenase</keyword>
<dbReference type="InterPro" id="IPR036291">
    <property type="entry name" value="NAD(P)-bd_dom_sf"/>
</dbReference>
<comment type="caution">
    <text evidence="5">The sequence shown here is derived from an EMBL/GenBank/DDBJ whole genome shotgun (WGS) entry which is preliminary data.</text>
</comment>
<dbReference type="PANTHER" id="PTHR15020:SF37">
    <property type="entry name" value="OXIDOREDUCTASE MDPK"/>
    <property type="match status" value="1"/>
</dbReference>
<dbReference type="EMBL" id="JAVRQU010000002">
    <property type="protein sequence ID" value="KAK5706868.1"/>
    <property type="molecule type" value="Genomic_DNA"/>
</dbReference>
<dbReference type="SUPFAM" id="SSF51735">
    <property type="entry name" value="NAD(P)-binding Rossmann-fold domains"/>
    <property type="match status" value="1"/>
</dbReference>
<sequence length="262" mass="28799">MATTYTILGVTGNCGQALLRLLLERKDTRIKVYCRNQDKLYRLAPETAGNPQVEIFAGSIHDVDLFAKAMHGSSAVFLAASTNDNIPGCHISQDLAQTVIKGLQKIKAADDTIQMPRLALLSSATIDPWLSRKSPWINAIVGRSAWHVYRDLELAEAFLRQHKDWVSCVYIKPGGLSVDVQRGHTLTLDAEESFVSYLDIAAGMIEAVDDKEGQWSGKNVAVVNANGKAKFPPGTPRCIMLGLLRFYFPFLHEYLPGNTGPA</sequence>
<evidence type="ECO:0000256" key="2">
    <source>
        <dbReference type="ARBA" id="ARBA00023033"/>
    </source>
</evidence>
<evidence type="ECO:0000259" key="4">
    <source>
        <dbReference type="Pfam" id="PF13460"/>
    </source>
</evidence>
<evidence type="ECO:0000313" key="6">
    <source>
        <dbReference type="Proteomes" id="UP001310594"/>
    </source>
</evidence>
<accession>A0AAN7ZQP5</accession>
<reference evidence="5" key="1">
    <citation type="submission" date="2023-08" db="EMBL/GenBank/DDBJ databases">
        <title>Black Yeasts Isolated from many extreme environments.</title>
        <authorList>
            <person name="Coleine C."/>
            <person name="Stajich J.E."/>
            <person name="Selbmann L."/>
        </authorList>
    </citation>
    <scope>NUCLEOTIDE SEQUENCE</scope>
    <source>
        <strain evidence="5">CCFEE 5810</strain>
    </source>
</reference>
<name>A0AAN7ZQP5_9PEZI</name>
<proteinExistence type="inferred from homology"/>
<feature type="domain" description="NAD(P)-binding" evidence="4">
    <location>
        <begin position="9"/>
        <end position="210"/>
    </location>
</feature>
<dbReference type="Proteomes" id="UP001310594">
    <property type="component" value="Unassembled WGS sequence"/>
</dbReference>